<sequence>MQQQTTHDTFKPCLDSPAVEYPVFAVMLWYRHHHETTGHDNRYRDWIPALHVHVHVHVSMMTHLVPIVLRLISTSPSSRCYSGHAKRLVRFNSVPRLLQRAACGIPRLGKRGSSSNTVSVKPVFLNAMRQGYADRTAIVDSLGQHTYEELIGFSTALAQRILAVTPRDAPIGRRGSEVILNGERVALLCPNNVSFVISQFAAWMSGCTVVPLCKVHPLSELDYVISDSQSSVIIATREFSDKANSLAQKNDLKVLILNEDAFVTRRSKTSSQLHEHGIPQCENNVSGAVQDIVTVSNHDLIDSKLIEKQVLTQKWSQIRWKNRKAMILYTSGTTGPPKGVVTTFAALQAQISMMVEAWCWSASDVILHVLPLHHFHGLVNVLVCPLWCGATCVMMPEFDVDKVWDRLLDDCEPRVNLFMGVPTIYAKLIERFESKFIGQKARAFIKAKLKDRIRLMVAGSAALPQPVLDQWESITGHRLLERYGMTEIGMALTNPVHGVRVPGAVGNPFSTVEARIVDGEGNVCVHGTSKGSKVTPGSEAAEGELQVRGPAIFKEYWNRPDATAEAFTNDGWFRTGDTATFQAGVYRILGRTSVDIIKSGGYKISALDVERHLLAHSAIRECAVVGLPDVTWGQRVAAIVALQGGPETGLTLQELRAWAKDHMAPYTIPTELRVVDAIPRNAMGKVNKKQLLADVFELE</sequence>
<dbReference type="CDD" id="cd05941">
    <property type="entry name" value="MCS"/>
    <property type="match status" value="1"/>
</dbReference>
<feature type="domain" description="AMP-dependent synthetase/ligase" evidence="2">
    <location>
        <begin position="132"/>
        <end position="557"/>
    </location>
</feature>
<dbReference type="InterPro" id="IPR045851">
    <property type="entry name" value="AMP-bd_C_sf"/>
</dbReference>
<dbReference type="InterPro" id="IPR025110">
    <property type="entry name" value="AMP-bd_C"/>
</dbReference>
<evidence type="ECO:0000313" key="4">
    <source>
        <dbReference type="Proteomes" id="UP000694845"/>
    </source>
</evidence>
<comment type="similarity">
    <text evidence="1">Belongs to the ATP-dependent AMP-binding enzyme family.</text>
</comment>
<dbReference type="Pfam" id="PF13193">
    <property type="entry name" value="AMP-binding_C"/>
    <property type="match status" value="1"/>
</dbReference>
<dbReference type="PANTHER" id="PTHR43201:SF8">
    <property type="entry name" value="ACYL-COA SYNTHETASE FAMILY MEMBER 3"/>
    <property type="match status" value="1"/>
</dbReference>
<dbReference type="GeneID" id="110973722"/>
<gene>
    <name evidence="5" type="primary">LOC110973722</name>
</gene>
<dbReference type="Gene3D" id="3.40.50.12780">
    <property type="entry name" value="N-terminal domain of ligase-like"/>
    <property type="match status" value="1"/>
</dbReference>
<protein>
    <submittedName>
        <fullName evidence="5">Acyl-CoA synthetase family member 3, mitochondrial-like isoform X1</fullName>
    </submittedName>
</protein>
<dbReference type="Gene3D" id="3.30.300.30">
    <property type="match status" value="1"/>
</dbReference>
<proteinExistence type="inferred from homology"/>
<dbReference type="GO" id="GO:0006631">
    <property type="term" value="P:fatty acid metabolic process"/>
    <property type="evidence" value="ECO:0007669"/>
    <property type="project" value="TreeGrafter"/>
</dbReference>
<dbReference type="RefSeq" id="XP_022080440.1">
    <property type="nucleotide sequence ID" value="XM_022224748.1"/>
</dbReference>
<evidence type="ECO:0000259" key="2">
    <source>
        <dbReference type="Pfam" id="PF00501"/>
    </source>
</evidence>
<dbReference type="GO" id="GO:0031956">
    <property type="term" value="F:medium-chain fatty acid-CoA ligase activity"/>
    <property type="evidence" value="ECO:0007669"/>
    <property type="project" value="TreeGrafter"/>
</dbReference>
<keyword evidence="4" id="KW-1185">Reference proteome</keyword>
<accession>A0A8B7XKF9</accession>
<dbReference type="InterPro" id="IPR000873">
    <property type="entry name" value="AMP-dep_synth/lig_dom"/>
</dbReference>
<dbReference type="SUPFAM" id="SSF56801">
    <property type="entry name" value="Acetyl-CoA synthetase-like"/>
    <property type="match status" value="1"/>
</dbReference>
<evidence type="ECO:0000256" key="1">
    <source>
        <dbReference type="ARBA" id="ARBA00006432"/>
    </source>
</evidence>
<dbReference type="InterPro" id="IPR020845">
    <property type="entry name" value="AMP-binding_CS"/>
</dbReference>
<dbReference type="PROSITE" id="PS00455">
    <property type="entry name" value="AMP_BINDING"/>
    <property type="match status" value="1"/>
</dbReference>
<organism evidence="4 5">
    <name type="scientific">Acanthaster planci</name>
    <name type="common">Crown-of-thorns starfish</name>
    <dbReference type="NCBI Taxonomy" id="133434"/>
    <lineage>
        <taxon>Eukaryota</taxon>
        <taxon>Metazoa</taxon>
        <taxon>Echinodermata</taxon>
        <taxon>Eleutherozoa</taxon>
        <taxon>Asterozoa</taxon>
        <taxon>Asteroidea</taxon>
        <taxon>Valvatacea</taxon>
        <taxon>Valvatida</taxon>
        <taxon>Acanthasteridae</taxon>
        <taxon>Acanthaster</taxon>
    </lineage>
</organism>
<evidence type="ECO:0000313" key="5">
    <source>
        <dbReference type="RefSeq" id="XP_022080440.1"/>
    </source>
</evidence>
<dbReference type="OrthoDB" id="2962993at2759"/>
<dbReference type="Pfam" id="PF00501">
    <property type="entry name" value="AMP-binding"/>
    <property type="match status" value="1"/>
</dbReference>
<dbReference type="AlphaFoldDB" id="A0A8B7XKF9"/>
<dbReference type="KEGG" id="aplc:110973722"/>
<dbReference type="PANTHER" id="PTHR43201">
    <property type="entry name" value="ACYL-COA SYNTHETASE"/>
    <property type="match status" value="1"/>
</dbReference>
<feature type="domain" description="AMP-binding enzyme C-terminal" evidence="3">
    <location>
        <begin position="609"/>
        <end position="685"/>
    </location>
</feature>
<dbReference type="Proteomes" id="UP000694845">
    <property type="component" value="Unplaced"/>
</dbReference>
<reference evidence="5" key="1">
    <citation type="submission" date="2025-08" db="UniProtKB">
        <authorList>
            <consortium name="RefSeq"/>
        </authorList>
    </citation>
    <scope>IDENTIFICATION</scope>
</reference>
<name>A0A8B7XKF9_ACAPL</name>
<evidence type="ECO:0000259" key="3">
    <source>
        <dbReference type="Pfam" id="PF13193"/>
    </source>
</evidence>
<dbReference type="CTD" id="197322"/>
<dbReference type="InterPro" id="IPR042099">
    <property type="entry name" value="ANL_N_sf"/>
</dbReference>